<dbReference type="STRING" id="4846.A0A367KXT2"/>
<comment type="caution">
    <text evidence="1">The sequence shown here is derived from an EMBL/GenBank/DDBJ whole genome shotgun (WGS) entry which is preliminary data.</text>
</comment>
<dbReference type="AlphaFoldDB" id="A0A367KXT2"/>
<feature type="non-terminal residue" evidence="1">
    <location>
        <position position="1"/>
    </location>
</feature>
<dbReference type="Proteomes" id="UP000253551">
    <property type="component" value="Unassembled WGS sequence"/>
</dbReference>
<sequence length="53" mass="6264">IRAEIIKAKYPELGANPYNKHNPFKNMIQVLCQPQPKSYLRRRKMADPIIEKI</sequence>
<gene>
    <name evidence="1" type="ORF">CU098_002255</name>
</gene>
<organism evidence="1 2">
    <name type="scientific">Rhizopus stolonifer</name>
    <name type="common">Rhizopus nigricans</name>
    <dbReference type="NCBI Taxonomy" id="4846"/>
    <lineage>
        <taxon>Eukaryota</taxon>
        <taxon>Fungi</taxon>
        <taxon>Fungi incertae sedis</taxon>
        <taxon>Mucoromycota</taxon>
        <taxon>Mucoromycotina</taxon>
        <taxon>Mucoromycetes</taxon>
        <taxon>Mucorales</taxon>
        <taxon>Mucorineae</taxon>
        <taxon>Rhizopodaceae</taxon>
        <taxon>Rhizopus</taxon>
    </lineage>
</organism>
<evidence type="ECO:0000313" key="2">
    <source>
        <dbReference type="Proteomes" id="UP000253551"/>
    </source>
</evidence>
<keyword evidence="2" id="KW-1185">Reference proteome</keyword>
<dbReference type="EMBL" id="PJQM01000048">
    <property type="protein sequence ID" value="RCI06996.1"/>
    <property type="molecule type" value="Genomic_DNA"/>
</dbReference>
<name>A0A367KXT2_RHIST</name>
<dbReference type="OrthoDB" id="9909019at2759"/>
<protein>
    <submittedName>
        <fullName evidence="1">Uncharacterized protein</fullName>
    </submittedName>
</protein>
<accession>A0A367KXT2</accession>
<proteinExistence type="predicted"/>
<reference evidence="1 2" key="1">
    <citation type="journal article" date="2018" name="G3 (Bethesda)">
        <title>Phylogenetic and Phylogenomic Definition of Rhizopus Species.</title>
        <authorList>
            <person name="Gryganskyi A.P."/>
            <person name="Golan J."/>
            <person name="Dolatabadi S."/>
            <person name="Mondo S."/>
            <person name="Robb S."/>
            <person name="Idnurm A."/>
            <person name="Muszewska A."/>
            <person name="Steczkiewicz K."/>
            <person name="Masonjones S."/>
            <person name="Liao H.L."/>
            <person name="Gajdeczka M.T."/>
            <person name="Anike F."/>
            <person name="Vuek A."/>
            <person name="Anishchenko I.M."/>
            <person name="Voigt K."/>
            <person name="de Hoog G.S."/>
            <person name="Smith M.E."/>
            <person name="Heitman J."/>
            <person name="Vilgalys R."/>
            <person name="Stajich J.E."/>
        </authorList>
    </citation>
    <scope>NUCLEOTIDE SEQUENCE [LARGE SCALE GENOMIC DNA]</scope>
    <source>
        <strain evidence="1 2">LSU 92-RS-03</strain>
    </source>
</reference>
<evidence type="ECO:0000313" key="1">
    <source>
        <dbReference type="EMBL" id="RCI06996.1"/>
    </source>
</evidence>